<reference evidence="3 4" key="1">
    <citation type="submission" date="2016-10" db="EMBL/GenBank/DDBJ databases">
        <authorList>
            <person name="de Groot N.N."/>
        </authorList>
    </citation>
    <scope>NUCLEOTIDE SEQUENCE [LARGE SCALE GENOMIC DNA]</scope>
    <source>
        <strain evidence="3 4">DSM 14858</strain>
    </source>
</reference>
<dbReference type="InterPro" id="IPR043167">
    <property type="entry name" value="LpxI_C_sf"/>
</dbReference>
<dbReference type="InterPro" id="IPR041255">
    <property type="entry name" value="LpxI_N"/>
</dbReference>
<evidence type="ECO:0000259" key="1">
    <source>
        <dbReference type="Pfam" id="PF06230"/>
    </source>
</evidence>
<gene>
    <name evidence="3" type="ORF">SAMN04488526_3235</name>
</gene>
<dbReference type="RefSeq" id="WP_092764700.1">
    <property type="nucleotide sequence ID" value="NZ_FNZQ01000007.1"/>
</dbReference>
<evidence type="ECO:0000313" key="4">
    <source>
        <dbReference type="Proteomes" id="UP000199283"/>
    </source>
</evidence>
<dbReference type="AlphaFoldDB" id="A0A1H7S586"/>
<dbReference type="InterPro" id="IPR053174">
    <property type="entry name" value="LpxI"/>
</dbReference>
<feature type="domain" description="LpxI N-terminal" evidence="2">
    <location>
        <begin position="3"/>
        <end position="124"/>
    </location>
</feature>
<dbReference type="Gene3D" id="3.40.140.80">
    <property type="match status" value="1"/>
</dbReference>
<dbReference type="Pfam" id="PF17930">
    <property type="entry name" value="LpxI_N"/>
    <property type="match status" value="1"/>
</dbReference>
<dbReference type="EMBL" id="FNZQ01000007">
    <property type="protein sequence ID" value="SEL66677.1"/>
    <property type="molecule type" value="Genomic_DNA"/>
</dbReference>
<proteinExistence type="predicted"/>
<dbReference type="PANTHER" id="PTHR39962:SF1">
    <property type="entry name" value="LPXI FAMILY PROTEIN"/>
    <property type="match status" value="1"/>
</dbReference>
<feature type="domain" description="LpxI C-terminal" evidence="1">
    <location>
        <begin position="131"/>
        <end position="253"/>
    </location>
</feature>
<dbReference type="Gene3D" id="3.40.50.20">
    <property type="match status" value="1"/>
</dbReference>
<dbReference type="Proteomes" id="UP000199283">
    <property type="component" value="Unassembled WGS sequence"/>
</dbReference>
<dbReference type="Pfam" id="PF06230">
    <property type="entry name" value="LpxI_C"/>
    <property type="match status" value="1"/>
</dbReference>
<sequence length="258" mass="27192">MTLALIAGQGALPQLLACARPDAICYHLDGFAPDDVSSQPFRIERLGSFIAALQANGVTEVCFAGRIARPLLDPSAIDAATLPLVPRMMQALQAGDDSALRVVLEIFEEAGLHVIAAQDVLPSLLVVPVQGTPSDRDRKDIARAMQVHAALDPLDVGQGCVVAGGQVLSIEAMPGTDWMLASLRHFDGPVGGVLFKAAKARQDRRVDMATIGPDTVTGAAAAGLSGIAVVQDDILVLDAQEMTHRLTRTGLFLTTWTQ</sequence>
<evidence type="ECO:0000259" key="2">
    <source>
        <dbReference type="Pfam" id="PF17930"/>
    </source>
</evidence>
<evidence type="ECO:0008006" key="5">
    <source>
        <dbReference type="Google" id="ProtNLM"/>
    </source>
</evidence>
<dbReference type="OrthoDB" id="9789836at2"/>
<dbReference type="STRING" id="188906.SAMN04488526_3235"/>
<dbReference type="PANTHER" id="PTHR39962">
    <property type="entry name" value="BLL4848 PROTEIN"/>
    <property type="match status" value="1"/>
</dbReference>
<evidence type="ECO:0000313" key="3">
    <source>
        <dbReference type="EMBL" id="SEL66677.1"/>
    </source>
</evidence>
<name>A0A1H7S586_9RHOB</name>
<dbReference type="InterPro" id="IPR010415">
    <property type="entry name" value="LpxI_C"/>
</dbReference>
<organism evidence="3 4">
    <name type="scientific">Jannaschia helgolandensis</name>
    <dbReference type="NCBI Taxonomy" id="188906"/>
    <lineage>
        <taxon>Bacteria</taxon>
        <taxon>Pseudomonadati</taxon>
        <taxon>Pseudomonadota</taxon>
        <taxon>Alphaproteobacteria</taxon>
        <taxon>Rhodobacterales</taxon>
        <taxon>Roseobacteraceae</taxon>
        <taxon>Jannaschia</taxon>
    </lineage>
</organism>
<protein>
    <recommendedName>
        <fullName evidence="5">Phosphatidate cytidylyltransferase</fullName>
    </recommendedName>
</protein>
<accession>A0A1H7S586</accession>
<keyword evidence="4" id="KW-1185">Reference proteome</keyword>